<dbReference type="OrthoDB" id="4008270at2"/>
<dbReference type="Pfam" id="PF12849">
    <property type="entry name" value="PBP_like_2"/>
    <property type="match status" value="1"/>
</dbReference>
<keyword evidence="1" id="KW-0732">Signal</keyword>
<keyword evidence="4" id="KW-1185">Reference proteome</keyword>
<organism evidence="3 4">
    <name type="scientific">Rivihabitans pingtungensis</name>
    <dbReference type="NCBI Taxonomy" id="1054498"/>
    <lineage>
        <taxon>Bacteria</taxon>
        <taxon>Pseudomonadati</taxon>
        <taxon>Pseudomonadota</taxon>
        <taxon>Betaproteobacteria</taxon>
        <taxon>Neisseriales</taxon>
        <taxon>Aquaspirillaceae</taxon>
        <taxon>Rivihabitans</taxon>
    </lineage>
</organism>
<evidence type="ECO:0000256" key="1">
    <source>
        <dbReference type="ARBA" id="ARBA00022729"/>
    </source>
</evidence>
<dbReference type="SUPFAM" id="SSF53850">
    <property type="entry name" value="Periplasmic binding protein-like II"/>
    <property type="match status" value="1"/>
</dbReference>
<protein>
    <submittedName>
        <fullName evidence="3">Phosphate ABC transporter substrate-binding protein (PhoT family)</fullName>
    </submittedName>
</protein>
<dbReference type="AlphaFoldDB" id="A0A318KWN3"/>
<dbReference type="Gene3D" id="3.40.190.10">
    <property type="entry name" value="Periplasmic binding protein-like II"/>
    <property type="match status" value="2"/>
</dbReference>
<dbReference type="InterPro" id="IPR024370">
    <property type="entry name" value="PBP_domain"/>
</dbReference>
<accession>A0A318KWN3</accession>
<comment type="caution">
    <text evidence="3">The sequence shown here is derived from an EMBL/GenBank/DDBJ whole genome shotgun (WGS) entry which is preliminary data.</text>
</comment>
<evidence type="ECO:0000313" key="3">
    <source>
        <dbReference type="EMBL" id="PXX81278.1"/>
    </source>
</evidence>
<feature type="domain" description="PBP" evidence="2">
    <location>
        <begin position="43"/>
        <end position="264"/>
    </location>
</feature>
<dbReference type="PANTHER" id="PTHR30570:SF1">
    <property type="entry name" value="PHOSPHATE-BINDING PROTEIN PSTS"/>
    <property type="match status" value="1"/>
</dbReference>
<sequence>MNTARHWLASRSGLLTLLTLATLLGMLGVAWRLYTPPPPPPPLLIAGGRLIQPLVAELAQRFSQQTGEEVQVEAGGSMAGMAAVKRGAIDIAMVGQPVPGLFSDPQTRQHLLARNSLAFIVHHQSPVRNLSQAQIRQALTGQVRNWKTLGGPDAPIEVLTWRKPALIALFVEWMVLGGQNVTHQARQVDDASDMLASVAGNPLALGHVSLQDLPSRAAVRPLSVDGAPFSRATILSGHYPYIQDMYLVGYGACKPQETAFMRFIRTPEAQAIIARHNLAPVYPHATESEPHHGQ</sequence>
<proteinExistence type="predicted"/>
<gene>
    <name evidence="3" type="ORF">DFR34_102117</name>
</gene>
<dbReference type="RefSeq" id="WP_110389590.1">
    <property type="nucleotide sequence ID" value="NZ_QJKI01000002.1"/>
</dbReference>
<name>A0A318KWN3_9NEIS</name>
<dbReference type="PANTHER" id="PTHR30570">
    <property type="entry name" value="PERIPLASMIC PHOSPHATE BINDING COMPONENT OF PHOSPHATE ABC TRANSPORTER"/>
    <property type="match status" value="1"/>
</dbReference>
<dbReference type="InterPro" id="IPR050811">
    <property type="entry name" value="Phosphate_ABC_transporter"/>
</dbReference>
<dbReference type="EMBL" id="QJKI01000002">
    <property type="protein sequence ID" value="PXX81278.1"/>
    <property type="molecule type" value="Genomic_DNA"/>
</dbReference>
<reference evidence="3 4" key="1">
    <citation type="submission" date="2018-05" db="EMBL/GenBank/DDBJ databases">
        <title>Genomic Encyclopedia of Type Strains, Phase IV (KMG-IV): sequencing the most valuable type-strain genomes for metagenomic binning, comparative biology and taxonomic classification.</title>
        <authorList>
            <person name="Goeker M."/>
        </authorList>
    </citation>
    <scope>NUCLEOTIDE SEQUENCE [LARGE SCALE GENOMIC DNA]</scope>
    <source>
        <strain evidence="3 4">DSM 29661</strain>
    </source>
</reference>
<evidence type="ECO:0000313" key="4">
    <source>
        <dbReference type="Proteomes" id="UP000247555"/>
    </source>
</evidence>
<evidence type="ECO:0000259" key="2">
    <source>
        <dbReference type="Pfam" id="PF12849"/>
    </source>
</evidence>
<dbReference type="Proteomes" id="UP000247555">
    <property type="component" value="Unassembled WGS sequence"/>
</dbReference>